<accession>A0A372NSJ9</accession>
<gene>
    <name evidence="1" type="ORF">D0C36_20110</name>
</gene>
<reference evidence="1 2" key="1">
    <citation type="submission" date="2018-08" db="EMBL/GenBank/DDBJ databases">
        <title>Mucilaginibacter sp. MYSH2.</title>
        <authorList>
            <person name="Seo T."/>
        </authorList>
    </citation>
    <scope>NUCLEOTIDE SEQUENCE [LARGE SCALE GENOMIC DNA]</scope>
    <source>
        <strain evidence="1 2">MYSH2</strain>
    </source>
</reference>
<protein>
    <submittedName>
        <fullName evidence="1">Uncharacterized protein</fullName>
    </submittedName>
</protein>
<dbReference type="EMBL" id="QWDC01000003">
    <property type="protein sequence ID" value="RFZ91243.1"/>
    <property type="molecule type" value="Genomic_DNA"/>
</dbReference>
<evidence type="ECO:0000313" key="2">
    <source>
        <dbReference type="Proteomes" id="UP000264217"/>
    </source>
</evidence>
<sequence>MTYDLLMQERIDRFGAILNIIPLPGEIPGELLILSAGEQPGLWSYRHLPTKGTTIYFIFRKQGYSDGRPAGWECLDRELNELMKDRSRVNDR</sequence>
<evidence type="ECO:0000313" key="1">
    <source>
        <dbReference type="EMBL" id="RFZ91243.1"/>
    </source>
</evidence>
<keyword evidence="2" id="KW-1185">Reference proteome</keyword>
<dbReference type="AlphaFoldDB" id="A0A372NSJ9"/>
<dbReference type="OrthoDB" id="798750at2"/>
<proteinExistence type="predicted"/>
<organism evidence="1 2">
    <name type="scientific">Mucilaginibacter conchicola</name>
    <dbReference type="NCBI Taxonomy" id="2303333"/>
    <lineage>
        <taxon>Bacteria</taxon>
        <taxon>Pseudomonadati</taxon>
        <taxon>Bacteroidota</taxon>
        <taxon>Sphingobacteriia</taxon>
        <taxon>Sphingobacteriales</taxon>
        <taxon>Sphingobacteriaceae</taxon>
        <taxon>Mucilaginibacter</taxon>
    </lineage>
</organism>
<name>A0A372NSJ9_9SPHI</name>
<dbReference type="RefSeq" id="WP_117393466.1">
    <property type="nucleotide sequence ID" value="NZ_QWDC01000003.1"/>
</dbReference>
<comment type="caution">
    <text evidence="1">The sequence shown here is derived from an EMBL/GenBank/DDBJ whole genome shotgun (WGS) entry which is preliminary data.</text>
</comment>
<dbReference type="Proteomes" id="UP000264217">
    <property type="component" value="Unassembled WGS sequence"/>
</dbReference>